<reference evidence="15 16" key="2">
    <citation type="journal article" date="2013" name="Genome Announc.">
        <title>Genome Sequence of Growth-Improving Paenibacillus mucilaginosus Strain KNP414.</title>
        <authorList>
            <person name="Lu J.J."/>
            <person name="Wang J.F."/>
            <person name="Hu X.F."/>
        </authorList>
    </citation>
    <scope>NUCLEOTIDE SEQUENCE [LARGE SCALE GENOMIC DNA]</scope>
    <source>
        <strain evidence="15 16">KNP414</strain>
    </source>
</reference>
<evidence type="ECO:0000256" key="2">
    <source>
        <dbReference type="ARBA" id="ARBA00004651"/>
    </source>
</evidence>
<dbReference type="FunFam" id="3.30.565.10:FF:000006">
    <property type="entry name" value="Sensor histidine kinase WalK"/>
    <property type="match status" value="1"/>
</dbReference>
<evidence type="ECO:0000256" key="8">
    <source>
        <dbReference type="ARBA" id="ARBA00022777"/>
    </source>
</evidence>
<evidence type="ECO:0000256" key="11">
    <source>
        <dbReference type="ARBA" id="ARBA00023012"/>
    </source>
</evidence>
<keyword evidence="5" id="KW-0808">Transferase</keyword>
<dbReference type="InterPro" id="IPR003594">
    <property type="entry name" value="HATPase_dom"/>
</dbReference>
<dbReference type="Gene3D" id="3.30.565.10">
    <property type="entry name" value="Histidine kinase-like ATPase, C-terminal domain"/>
    <property type="match status" value="1"/>
</dbReference>
<gene>
    <name evidence="15" type="ordered locus">KNP414_07427</name>
</gene>
<evidence type="ECO:0000313" key="16">
    <source>
        <dbReference type="Proteomes" id="UP000006620"/>
    </source>
</evidence>
<dbReference type="PRINTS" id="PR00344">
    <property type="entry name" value="BCTRLSENSOR"/>
</dbReference>
<feature type="domain" description="Histidine kinase" evidence="14">
    <location>
        <begin position="235"/>
        <end position="457"/>
    </location>
</feature>
<dbReference type="HOGENOM" id="CLU_000445_89_6_9"/>
<evidence type="ECO:0000256" key="10">
    <source>
        <dbReference type="ARBA" id="ARBA00022989"/>
    </source>
</evidence>
<feature type="transmembrane region" description="Helical" evidence="13">
    <location>
        <begin position="12"/>
        <end position="37"/>
    </location>
</feature>
<dbReference type="InterPro" id="IPR004358">
    <property type="entry name" value="Sig_transdc_His_kin-like_C"/>
</dbReference>
<proteinExistence type="predicted"/>
<evidence type="ECO:0000313" key="15">
    <source>
        <dbReference type="EMBL" id="AEI45931.1"/>
    </source>
</evidence>
<dbReference type="PANTHER" id="PTHR45436">
    <property type="entry name" value="SENSOR HISTIDINE KINASE YKOH"/>
    <property type="match status" value="1"/>
</dbReference>
<keyword evidence="9" id="KW-0067">ATP-binding</keyword>
<dbReference type="SMART" id="SM00387">
    <property type="entry name" value="HATPase_c"/>
    <property type="match status" value="1"/>
</dbReference>
<accession>F8F7C2</accession>
<evidence type="ECO:0000256" key="7">
    <source>
        <dbReference type="ARBA" id="ARBA00022741"/>
    </source>
</evidence>
<dbReference type="EMBL" id="CP002869">
    <property type="protein sequence ID" value="AEI45931.1"/>
    <property type="molecule type" value="Genomic_DNA"/>
</dbReference>
<dbReference type="SUPFAM" id="SSF55874">
    <property type="entry name" value="ATPase domain of HSP90 chaperone/DNA topoisomerase II/histidine kinase"/>
    <property type="match status" value="1"/>
</dbReference>
<keyword evidence="11" id="KW-0902">Two-component regulatory system</keyword>
<evidence type="ECO:0000259" key="14">
    <source>
        <dbReference type="PROSITE" id="PS50109"/>
    </source>
</evidence>
<dbReference type="FunFam" id="1.10.287.130:FF:000001">
    <property type="entry name" value="Two-component sensor histidine kinase"/>
    <property type="match status" value="1"/>
</dbReference>
<dbReference type="GO" id="GO:0000155">
    <property type="term" value="F:phosphorelay sensor kinase activity"/>
    <property type="evidence" value="ECO:0007669"/>
    <property type="project" value="InterPro"/>
</dbReference>
<dbReference type="PATRIC" id="fig|1036673.3.peg.6931"/>
<evidence type="ECO:0000256" key="1">
    <source>
        <dbReference type="ARBA" id="ARBA00000085"/>
    </source>
</evidence>
<dbReference type="GO" id="GO:0005886">
    <property type="term" value="C:plasma membrane"/>
    <property type="evidence" value="ECO:0007669"/>
    <property type="project" value="UniProtKB-SubCell"/>
</dbReference>
<evidence type="ECO:0000256" key="6">
    <source>
        <dbReference type="ARBA" id="ARBA00022692"/>
    </source>
</evidence>
<dbReference type="EC" id="2.7.13.3" evidence="3"/>
<dbReference type="PANTHER" id="PTHR45436:SF5">
    <property type="entry name" value="SENSOR HISTIDINE KINASE TRCS"/>
    <property type="match status" value="1"/>
</dbReference>
<keyword evidence="10 13" id="KW-1133">Transmembrane helix</keyword>
<dbReference type="SMART" id="SM00388">
    <property type="entry name" value="HisKA"/>
    <property type="match status" value="1"/>
</dbReference>
<organism evidence="15 16">
    <name type="scientific">Paenibacillus mucilaginosus (strain KNP414)</name>
    <dbReference type="NCBI Taxonomy" id="1036673"/>
    <lineage>
        <taxon>Bacteria</taxon>
        <taxon>Bacillati</taxon>
        <taxon>Bacillota</taxon>
        <taxon>Bacilli</taxon>
        <taxon>Bacillales</taxon>
        <taxon>Paenibacillaceae</taxon>
        <taxon>Paenibacillus</taxon>
    </lineage>
</organism>
<dbReference type="SUPFAM" id="SSF47384">
    <property type="entry name" value="Homodimeric domain of signal transducing histidine kinase"/>
    <property type="match status" value="1"/>
</dbReference>
<keyword evidence="7" id="KW-0547">Nucleotide-binding</keyword>
<evidence type="ECO:0000256" key="12">
    <source>
        <dbReference type="ARBA" id="ARBA00023136"/>
    </source>
</evidence>
<keyword evidence="12 13" id="KW-0472">Membrane</keyword>
<dbReference type="InterPro" id="IPR005467">
    <property type="entry name" value="His_kinase_dom"/>
</dbReference>
<dbReference type="CDD" id="cd00082">
    <property type="entry name" value="HisKA"/>
    <property type="match status" value="1"/>
</dbReference>
<feature type="transmembrane region" description="Helical" evidence="13">
    <location>
        <begin position="191"/>
        <end position="210"/>
    </location>
</feature>
<dbReference type="Pfam" id="PF02518">
    <property type="entry name" value="HATPase_c"/>
    <property type="match status" value="1"/>
</dbReference>
<evidence type="ECO:0000256" key="5">
    <source>
        <dbReference type="ARBA" id="ARBA00022679"/>
    </source>
</evidence>
<evidence type="ECO:0000256" key="13">
    <source>
        <dbReference type="SAM" id="Phobius"/>
    </source>
</evidence>
<dbReference type="Proteomes" id="UP000006620">
    <property type="component" value="Chromosome"/>
</dbReference>
<dbReference type="InterPro" id="IPR003661">
    <property type="entry name" value="HisK_dim/P_dom"/>
</dbReference>
<evidence type="ECO:0000256" key="4">
    <source>
        <dbReference type="ARBA" id="ARBA00022553"/>
    </source>
</evidence>
<name>F8F7C2_PAEMK</name>
<dbReference type="GO" id="GO:0005524">
    <property type="term" value="F:ATP binding"/>
    <property type="evidence" value="ECO:0007669"/>
    <property type="project" value="UniProtKB-KW"/>
</dbReference>
<evidence type="ECO:0000256" key="3">
    <source>
        <dbReference type="ARBA" id="ARBA00012438"/>
    </source>
</evidence>
<dbReference type="CDD" id="cd00075">
    <property type="entry name" value="HATPase"/>
    <property type="match status" value="1"/>
</dbReference>
<sequence>MFGRTQRRLTLVYSGVLMLFLGVFILIFYSILHYMIWKDQEQETNALADQELQAIVKYLGTYGRFDARTLEAEGVLSGAEDGLFHYIVSPSGELLYGQEADRRMRPELLSLVNRGGIGFAGMYQESLRYSGDRMGGEGRRPPRGYKRGMDQDQPMELRLLVAERPIQAGGQQFGTLYIGKNVSYHYVLFSWLRYLLAGLGLLFFGVALYISHRMSRRAMVPIQASYTKQREFVADASHELRTPLSVMLSSIDALEMEQTEETDPFSRKLLSGMKEEVKRMSRLVGDLLTLARSDMPEYRLQRELFDLEPYARSAAESMQGLAAAKGIRLEAAFSGSLQIVGDAERLKQLLYILLDNAVKYTPEGGEVRLSLRAEGSEAARRLVLEVQDTGIGIAPEDRLRIFDRFYRADKARNRQQGGHGLGLAIAKWIVDAHGGSIAVESAPGRGSVFNVRLPAAREM</sequence>
<dbReference type="InterPro" id="IPR036097">
    <property type="entry name" value="HisK_dim/P_sf"/>
</dbReference>
<dbReference type="Gene3D" id="1.10.287.130">
    <property type="match status" value="1"/>
</dbReference>
<evidence type="ECO:0000256" key="9">
    <source>
        <dbReference type="ARBA" id="ARBA00022840"/>
    </source>
</evidence>
<dbReference type="AlphaFoldDB" id="F8F7C2"/>
<keyword evidence="8 15" id="KW-0418">Kinase</keyword>
<comment type="catalytic activity">
    <reaction evidence="1">
        <text>ATP + protein L-histidine = ADP + protein N-phospho-L-histidine.</text>
        <dbReference type="EC" id="2.7.13.3"/>
    </reaction>
</comment>
<dbReference type="Pfam" id="PF00512">
    <property type="entry name" value="HisKA"/>
    <property type="match status" value="1"/>
</dbReference>
<dbReference type="InterPro" id="IPR050428">
    <property type="entry name" value="TCS_sensor_his_kinase"/>
</dbReference>
<keyword evidence="6 13" id="KW-0812">Transmembrane</keyword>
<protein>
    <recommendedName>
        <fullName evidence="3">histidine kinase</fullName>
        <ecNumber evidence="3">2.7.13.3</ecNumber>
    </recommendedName>
</protein>
<dbReference type="KEGG" id="pms:KNP414_07427"/>
<dbReference type="InterPro" id="IPR036890">
    <property type="entry name" value="HATPase_C_sf"/>
</dbReference>
<comment type="subcellular location">
    <subcellularLocation>
        <location evidence="2">Cell membrane</location>
        <topology evidence="2">Multi-pass membrane protein</topology>
    </subcellularLocation>
</comment>
<reference evidence="16" key="1">
    <citation type="submission" date="2011-06" db="EMBL/GenBank/DDBJ databases">
        <title>Complete genome sequence of Paenibacillus mucilaginosus KNP414.</title>
        <authorList>
            <person name="Wang J."/>
            <person name="Hu S."/>
            <person name="Hu X."/>
            <person name="Zhang B."/>
            <person name="Dong D."/>
            <person name="Zhang S."/>
            <person name="Zhao K."/>
            <person name="Wu D."/>
        </authorList>
    </citation>
    <scope>NUCLEOTIDE SEQUENCE [LARGE SCALE GENOMIC DNA]</scope>
    <source>
        <strain evidence="16">KNP414</strain>
    </source>
</reference>
<dbReference type="PROSITE" id="PS50109">
    <property type="entry name" value="HIS_KIN"/>
    <property type="match status" value="1"/>
</dbReference>
<keyword evidence="4" id="KW-0597">Phosphoprotein</keyword>